<dbReference type="InterPro" id="IPR004821">
    <property type="entry name" value="Cyt_trans-like"/>
</dbReference>
<dbReference type="Pfam" id="PF01121">
    <property type="entry name" value="CoaE"/>
    <property type="match status" value="1"/>
</dbReference>
<evidence type="ECO:0000256" key="2">
    <source>
        <dbReference type="ARBA" id="ARBA00022840"/>
    </source>
</evidence>
<dbReference type="Gene3D" id="3.40.50.300">
    <property type="entry name" value="P-loop containing nucleotide triphosphate hydrolases"/>
    <property type="match status" value="1"/>
</dbReference>
<dbReference type="SUPFAM" id="SSF52540">
    <property type="entry name" value="P-loop containing nucleoside triphosphate hydrolases"/>
    <property type="match status" value="1"/>
</dbReference>
<organism evidence="4 5">
    <name type="scientific">Ditylenchus dipsaci</name>
    <dbReference type="NCBI Taxonomy" id="166011"/>
    <lineage>
        <taxon>Eukaryota</taxon>
        <taxon>Metazoa</taxon>
        <taxon>Ecdysozoa</taxon>
        <taxon>Nematoda</taxon>
        <taxon>Chromadorea</taxon>
        <taxon>Rhabditida</taxon>
        <taxon>Tylenchina</taxon>
        <taxon>Tylenchomorpha</taxon>
        <taxon>Sphaerularioidea</taxon>
        <taxon>Anguinidae</taxon>
        <taxon>Anguininae</taxon>
        <taxon>Ditylenchus</taxon>
    </lineage>
</organism>
<dbReference type="PANTHER" id="PTHR10695">
    <property type="entry name" value="DEPHOSPHO-COA KINASE-RELATED"/>
    <property type="match status" value="1"/>
</dbReference>
<dbReference type="InterPro" id="IPR014729">
    <property type="entry name" value="Rossmann-like_a/b/a_fold"/>
</dbReference>
<sequence length="517" mass="57512">MVIRMKDVGLLVLRGSRQSIEQKLQDGGLLKSAMEKVRKRLYVKLELPSYEHTNQQVQSDMEVLVPMAYLKGSIAMADALAKNKLNGSFVELDMRVLLGRQRQLEVDEIFEEQEDGCVLTTKDTSAPVQLSSCNSWPLKSKKPFNSVVIGGTFDRIHNGHKVLLSAAVLFTNRVLTCGITDTQMIKNKKLKELIAPVEQRCKEVEEFVLDVSDGIEIRAVPISDPFGPSIVDPEMECIVVSPETFKGGQAVNHERQARELSTLTIHTITLVDSEVDNVLNETKLSSSAKRRQALGSLLREPKIYVPGQLIEGAVAYVIGLTGGICSGKSHIASYLLKKYGNDFEVIDCDKLGHQVYAESAELRHQLAQTFGPVVIKDGLIDRKALGAIVFGDKAQLQKLSQMVWPFIAEKAKNIIRSLPNNKVAVLDAAVLLEAGWDSFVHQVWTTFVPREEAVKRVCGRDNLTTQQAESRVDSQLTNEQRIAKSNVVLCSLWDYKETESQVDKAVGILNTKYRPKQ</sequence>
<dbReference type="GO" id="GO:0004140">
    <property type="term" value="F:dephospho-CoA kinase activity"/>
    <property type="evidence" value="ECO:0007669"/>
    <property type="project" value="InterPro"/>
</dbReference>
<accession>A0A915DEN5</accession>
<name>A0A915DEN5_9BILA</name>
<dbReference type="Pfam" id="PF01467">
    <property type="entry name" value="CTP_transf_like"/>
    <property type="match status" value="1"/>
</dbReference>
<dbReference type="WBParaSite" id="jg18784">
    <property type="protein sequence ID" value="jg18784"/>
    <property type="gene ID" value="jg18784"/>
</dbReference>
<protein>
    <submittedName>
        <fullName evidence="5">Cytidyltransferase-like domain-containing protein</fullName>
    </submittedName>
</protein>
<evidence type="ECO:0000313" key="5">
    <source>
        <dbReference type="WBParaSite" id="jg18784"/>
    </source>
</evidence>
<keyword evidence="1" id="KW-0547">Nucleotide-binding</keyword>
<dbReference type="Gene3D" id="3.40.50.620">
    <property type="entry name" value="HUPs"/>
    <property type="match status" value="1"/>
</dbReference>
<evidence type="ECO:0000313" key="4">
    <source>
        <dbReference type="Proteomes" id="UP000887574"/>
    </source>
</evidence>
<reference evidence="5" key="1">
    <citation type="submission" date="2022-11" db="UniProtKB">
        <authorList>
            <consortium name="WormBaseParasite"/>
        </authorList>
    </citation>
    <scope>IDENTIFICATION</scope>
</reference>
<dbReference type="SUPFAM" id="SSF52374">
    <property type="entry name" value="Nucleotidylyl transferase"/>
    <property type="match status" value="1"/>
</dbReference>
<keyword evidence="2" id="KW-0067">ATP-binding</keyword>
<dbReference type="AlphaFoldDB" id="A0A915DEN5"/>
<dbReference type="Proteomes" id="UP000887574">
    <property type="component" value="Unplaced"/>
</dbReference>
<dbReference type="InterPro" id="IPR027417">
    <property type="entry name" value="P-loop_NTPase"/>
</dbReference>
<proteinExistence type="inferred from homology"/>
<dbReference type="CDD" id="cd02164">
    <property type="entry name" value="PPAT_CoAS"/>
    <property type="match status" value="1"/>
</dbReference>
<dbReference type="GO" id="GO:0005524">
    <property type="term" value="F:ATP binding"/>
    <property type="evidence" value="ECO:0007669"/>
    <property type="project" value="UniProtKB-KW"/>
</dbReference>
<evidence type="ECO:0000256" key="1">
    <source>
        <dbReference type="ARBA" id="ARBA00022741"/>
    </source>
</evidence>
<dbReference type="GO" id="GO:0015937">
    <property type="term" value="P:coenzyme A biosynthetic process"/>
    <property type="evidence" value="ECO:0007669"/>
    <property type="project" value="InterPro"/>
</dbReference>
<keyword evidence="4" id="KW-1185">Reference proteome</keyword>
<dbReference type="NCBIfam" id="TIGR00152">
    <property type="entry name" value="dephospho-CoA kinase"/>
    <property type="match status" value="1"/>
</dbReference>
<dbReference type="NCBIfam" id="NF001985">
    <property type="entry name" value="PRK00777.1"/>
    <property type="match status" value="1"/>
</dbReference>
<dbReference type="NCBIfam" id="TIGR00125">
    <property type="entry name" value="cyt_tran_rel"/>
    <property type="match status" value="1"/>
</dbReference>
<feature type="domain" description="Cytidyltransferase-like" evidence="3">
    <location>
        <begin position="148"/>
        <end position="289"/>
    </location>
</feature>
<dbReference type="CDD" id="cd02022">
    <property type="entry name" value="DPCK"/>
    <property type="match status" value="1"/>
</dbReference>
<dbReference type="InterPro" id="IPR001977">
    <property type="entry name" value="Depp_CoAkinase"/>
</dbReference>
<dbReference type="PROSITE" id="PS51219">
    <property type="entry name" value="DPCK"/>
    <property type="match status" value="1"/>
</dbReference>
<evidence type="ECO:0000259" key="3">
    <source>
        <dbReference type="Pfam" id="PF01467"/>
    </source>
</evidence>
<dbReference type="HAMAP" id="MF_00376">
    <property type="entry name" value="Dephospho_CoA_kinase"/>
    <property type="match status" value="1"/>
</dbReference>
<dbReference type="FunFam" id="3.40.50.620:FF:000089">
    <property type="entry name" value="Bifunctional coenzyme A synthase"/>
    <property type="match status" value="1"/>
</dbReference>
<dbReference type="PANTHER" id="PTHR10695:SF46">
    <property type="entry name" value="BIFUNCTIONAL COENZYME A SYNTHASE-RELATED"/>
    <property type="match status" value="1"/>
</dbReference>